<dbReference type="Pfam" id="PF00535">
    <property type="entry name" value="Glycos_transf_2"/>
    <property type="match status" value="1"/>
</dbReference>
<dbReference type="InterPro" id="IPR029044">
    <property type="entry name" value="Nucleotide-diphossugar_trans"/>
</dbReference>
<dbReference type="GO" id="GO:0016740">
    <property type="term" value="F:transferase activity"/>
    <property type="evidence" value="ECO:0007669"/>
    <property type="project" value="UniProtKB-KW"/>
</dbReference>
<dbReference type="PANTHER" id="PTHR43630:SF2">
    <property type="entry name" value="GLYCOSYLTRANSFERASE"/>
    <property type="match status" value="1"/>
</dbReference>
<proteinExistence type="inferred from homology"/>
<dbReference type="Proteomes" id="UP000270620">
    <property type="component" value="Unassembled WGS sequence"/>
</dbReference>
<keyword evidence="4" id="KW-1185">Reference proteome</keyword>
<dbReference type="CDD" id="cd02511">
    <property type="entry name" value="Beta4Glucosyltransferase"/>
    <property type="match status" value="1"/>
</dbReference>
<protein>
    <submittedName>
        <fullName evidence="3">Glycosyltransferase family 2 protein</fullName>
    </submittedName>
</protein>
<organism evidence="3 4">
    <name type="scientific">Mangrovimonas spongiae</name>
    <dbReference type="NCBI Taxonomy" id="2494697"/>
    <lineage>
        <taxon>Bacteria</taxon>
        <taxon>Pseudomonadati</taxon>
        <taxon>Bacteroidota</taxon>
        <taxon>Flavobacteriia</taxon>
        <taxon>Flavobacteriales</taxon>
        <taxon>Flavobacteriaceae</taxon>
        <taxon>Mangrovimonas</taxon>
    </lineage>
</organism>
<feature type="domain" description="Glycosyltransferase 2-like" evidence="2">
    <location>
        <begin position="7"/>
        <end position="146"/>
    </location>
</feature>
<dbReference type="RefSeq" id="WP_125467609.1">
    <property type="nucleotide sequence ID" value="NZ_RWBG01000002.1"/>
</dbReference>
<dbReference type="OrthoDB" id="9815923at2"/>
<accession>A0A428K2U1</accession>
<gene>
    <name evidence="3" type="ORF">EJA19_06880</name>
</gene>
<comment type="caution">
    <text evidence="3">The sequence shown here is derived from an EMBL/GenBank/DDBJ whole genome shotgun (WGS) entry which is preliminary data.</text>
</comment>
<evidence type="ECO:0000256" key="1">
    <source>
        <dbReference type="ARBA" id="ARBA00038494"/>
    </source>
</evidence>
<dbReference type="PANTHER" id="PTHR43630">
    <property type="entry name" value="POLY-BETA-1,6-N-ACETYL-D-GLUCOSAMINE SYNTHASE"/>
    <property type="match status" value="1"/>
</dbReference>
<evidence type="ECO:0000259" key="2">
    <source>
        <dbReference type="Pfam" id="PF00535"/>
    </source>
</evidence>
<dbReference type="AlphaFoldDB" id="A0A428K2U1"/>
<dbReference type="SUPFAM" id="SSF53448">
    <property type="entry name" value="Nucleotide-diphospho-sugar transferases"/>
    <property type="match status" value="1"/>
</dbReference>
<dbReference type="EMBL" id="RWBG01000002">
    <property type="protein sequence ID" value="RSK40696.1"/>
    <property type="molecule type" value="Genomic_DNA"/>
</dbReference>
<reference evidence="3 4" key="1">
    <citation type="submission" date="2018-12" db="EMBL/GenBank/DDBJ databases">
        <title>Mangrovimonas spongiae sp. nov., a novel member of the genus Mangrovimonas isolated from marine sponge.</title>
        <authorList>
            <person name="Zhuang L."/>
            <person name="Luo L."/>
        </authorList>
    </citation>
    <scope>NUCLEOTIDE SEQUENCE [LARGE SCALE GENOMIC DNA]</scope>
    <source>
        <strain evidence="3 4">HN-E26</strain>
    </source>
</reference>
<dbReference type="InterPro" id="IPR001173">
    <property type="entry name" value="Glyco_trans_2-like"/>
</dbReference>
<sequence length="253" mass="29466">MIKLSGVIITYNEEAKIERCLKSLLPVVDEIIVVDSFSKDNTKSICKKYDVTFIEQTFLGYVEQKNFAMNMASHDYIVSLDADEALSETLQKSILELKSNWVYDGYYCKRLNYFCGQWIKHTTWYPDKKLRVFNRKKAQWGGINPHDKIILDPIKSKAGFLKGDILHKTYQSYSEFNKQVENFTTISANSYFKLGKKAPIYKIVLNPTWAFFQSYIIKLGFLDGLNGLIISVQTANTRFLKYIKLRELIKQNR</sequence>
<name>A0A428K2U1_9FLAO</name>
<evidence type="ECO:0000313" key="4">
    <source>
        <dbReference type="Proteomes" id="UP000270620"/>
    </source>
</evidence>
<keyword evidence="3" id="KW-0808">Transferase</keyword>
<comment type="similarity">
    <text evidence="1">Belongs to the glycosyltransferase 2 family. WaaE/KdtX subfamily.</text>
</comment>
<evidence type="ECO:0000313" key="3">
    <source>
        <dbReference type="EMBL" id="RSK40696.1"/>
    </source>
</evidence>
<dbReference type="Gene3D" id="3.90.550.10">
    <property type="entry name" value="Spore Coat Polysaccharide Biosynthesis Protein SpsA, Chain A"/>
    <property type="match status" value="1"/>
</dbReference>